<dbReference type="SUPFAM" id="SSF46785">
    <property type="entry name" value="Winged helix' DNA-binding domain"/>
    <property type="match status" value="1"/>
</dbReference>
<dbReference type="Gene3D" id="1.10.10.10">
    <property type="entry name" value="Winged helix-like DNA-binding domain superfamily/Winged helix DNA-binding domain"/>
    <property type="match status" value="1"/>
</dbReference>
<dbReference type="PANTHER" id="PTHR24567">
    <property type="entry name" value="CRP FAMILY TRANSCRIPTIONAL REGULATORY PROTEIN"/>
    <property type="match status" value="1"/>
</dbReference>
<dbReference type="PRINTS" id="PR00034">
    <property type="entry name" value="HTHCRP"/>
</dbReference>
<evidence type="ECO:0000313" key="7">
    <source>
        <dbReference type="Proteomes" id="UP000176725"/>
    </source>
</evidence>
<dbReference type="AlphaFoldDB" id="A0A1F8BLT7"/>
<keyword evidence="2" id="KW-0238">DNA-binding</keyword>
<dbReference type="CDD" id="cd00092">
    <property type="entry name" value="HTH_CRP"/>
    <property type="match status" value="1"/>
</dbReference>
<name>A0A1F8BLT7_9BACT</name>
<dbReference type="InterPro" id="IPR036390">
    <property type="entry name" value="WH_DNA-bd_sf"/>
</dbReference>
<organism evidence="6 7">
    <name type="scientific">Candidatus Woesebacteria bacterium RIFCSPLOWO2_01_FULL_39_25</name>
    <dbReference type="NCBI Taxonomy" id="1802521"/>
    <lineage>
        <taxon>Bacteria</taxon>
        <taxon>Candidatus Woeseibacteriota</taxon>
    </lineage>
</organism>
<dbReference type="Pfam" id="PF13545">
    <property type="entry name" value="HTH_Crp_2"/>
    <property type="match status" value="1"/>
</dbReference>
<dbReference type="InterPro" id="IPR018490">
    <property type="entry name" value="cNMP-bd_dom_sf"/>
</dbReference>
<keyword evidence="1" id="KW-0805">Transcription regulation</keyword>
<dbReference type="STRING" id="1802521.A2893_05205"/>
<evidence type="ECO:0000256" key="3">
    <source>
        <dbReference type="ARBA" id="ARBA00023163"/>
    </source>
</evidence>
<dbReference type="Pfam" id="PF00027">
    <property type="entry name" value="cNMP_binding"/>
    <property type="match status" value="1"/>
</dbReference>
<dbReference type="SMART" id="SM00419">
    <property type="entry name" value="HTH_CRP"/>
    <property type="match status" value="1"/>
</dbReference>
<dbReference type="PROSITE" id="PS51063">
    <property type="entry name" value="HTH_CRP_2"/>
    <property type="match status" value="1"/>
</dbReference>
<dbReference type="SMART" id="SM00100">
    <property type="entry name" value="cNMP"/>
    <property type="match status" value="1"/>
</dbReference>
<dbReference type="InterPro" id="IPR014710">
    <property type="entry name" value="RmlC-like_jellyroll"/>
</dbReference>
<dbReference type="InterPro" id="IPR036388">
    <property type="entry name" value="WH-like_DNA-bd_sf"/>
</dbReference>
<dbReference type="Proteomes" id="UP000176725">
    <property type="component" value="Unassembled WGS sequence"/>
</dbReference>
<accession>A0A1F8BLT7</accession>
<dbReference type="GO" id="GO:0005829">
    <property type="term" value="C:cytosol"/>
    <property type="evidence" value="ECO:0007669"/>
    <property type="project" value="TreeGrafter"/>
</dbReference>
<dbReference type="CDD" id="cd00038">
    <property type="entry name" value="CAP_ED"/>
    <property type="match status" value="1"/>
</dbReference>
<dbReference type="Gene3D" id="2.60.120.10">
    <property type="entry name" value="Jelly Rolls"/>
    <property type="match status" value="1"/>
</dbReference>
<evidence type="ECO:0000259" key="5">
    <source>
        <dbReference type="PROSITE" id="PS51063"/>
    </source>
</evidence>
<keyword evidence="3" id="KW-0804">Transcription</keyword>
<reference evidence="6 7" key="1">
    <citation type="journal article" date="2016" name="Nat. Commun.">
        <title>Thousands of microbial genomes shed light on interconnected biogeochemical processes in an aquifer system.</title>
        <authorList>
            <person name="Anantharaman K."/>
            <person name="Brown C.T."/>
            <person name="Hug L.A."/>
            <person name="Sharon I."/>
            <person name="Castelle C.J."/>
            <person name="Probst A.J."/>
            <person name="Thomas B.C."/>
            <person name="Singh A."/>
            <person name="Wilkins M.J."/>
            <person name="Karaoz U."/>
            <person name="Brodie E.L."/>
            <person name="Williams K.H."/>
            <person name="Hubbard S.S."/>
            <person name="Banfield J.F."/>
        </authorList>
    </citation>
    <scope>NUCLEOTIDE SEQUENCE [LARGE SCALE GENOMIC DNA]</scope>
</reference>
<gene>
    <name evidence="6" type="ORF">A2893_05205</name>
</gene>
<dbReference type="PROSITE" id="PS50042">
    <property type="entry name" value="CNMP_BINDING_3"/>
    <property type="match status" value="1"/>
</dbReference>
<dbReference type="InterPro" id="IPR000595">
    <property type="entry name" value="cNMP-bd_dom"/>
</dbReference>
<evidence type="ECO:0000256" key="2">
    <source>
        <dbReference type="ARBA" id="ARBA00023125"/>
    </source>
</evidence>
<dbReference type="SUPFAM" id="SSF51206">
    <property type="entry name" value="cAMP-binding domain-like"/>
    <property type="match status" value="1"/>
</dbReference>
<dbReference type="PANTHER" id="PTHR24567:SF26">
    <property type="entry name" value="REGULATORY PROTEIN YEIL"/>
    <property type="match status" value="1"/>
</dbReference>
<dbReference type="GO" id="GO:0003700">
    <property type="term" value="F:DNA-binding transcription factor activity"/>
    <property type="evidence" value="ECO:0007669"/>
    <property type="project" value="TreeGrafter"/>
</dbReference>
<evidence type="ECO:0000259" key="4">
    <source>
        <dbReference type="PROSITE" id="PS50042"/>
    </source>
</evidence>
<feature type="domain" description="HTH crp-type" evidence="5">
    <location>
        <begin position="129"/>
        <end position="203"/>
    </location>
</feature>
<comment type="caution">
    <text evidence="6">The sequence shown here is derived from an EMBL/GenBank/DDBJ whole genome shotgun (WGS) entry which is preliminary data.</text>
</comment>
<sequence>MKEIDLFLKNVPAKTYKKEKVLIKGGEPIEKIFFLLKGNVRQYLLTSSGEEINIHIFKPGSFFPIMLFIAKSQNRFYFETLTSVSLKAVNPQKVINFLKSEPDVLYDLTKRLSLGLNGMVNRLENTLGNDVRKRLLSLLAHFVKNFAREGKRGYSIQIPFTHKDLANWLGVSRETISRQMKSFERQNLISYNKRKIVARKNLI</sequence>
<dbReference type="GO" id="GO:0003677">
    <property type="term" value="F:DNA binding"/>
    <property type="evidence" value="ECO:0007669"/>
    <property type="project" value="UniProtKB-KW"/>
</dbReference>
<protein>
    <recommendedName>
        <fullName evidence="8">HTH crp-type domain-containing protein</fullName>
    </recommendedName>
</protein>
<evidence type="ECO:0000256" key="1">
    <source>
        <dbReference type="ARBA" id="ARBA00023015"/>
    </source>
</evidence>
<proteinExistence type="predicted"/>
<evidence type="ECO:0000313" key="6">
    <source>
        <dbReference type="EMBL" id="OGM65024.1"/>
    </source>
</evidence>
<dbReference type="EMBL" id="MGHH01000007">
    <property type="protein sequence ID" value="OGM65024.1"/>
    <property type="molecule type" value="Genomic_DNA"/>
</dbReference>
<evidence type="ECO:0008006" key="8">
    <source>
        <dbReference type="Google" id="ProtNLM"/>
    </source>
</evidence>
<dbReference type="InterPro" id="IPR012318">
    <property type="entry name" value="HTH_CRP"/>
</dbReference>
<feature type="domain" description="Cyclic nucleotide-binding" evidence="4">
    <location>
        <begin position="1"/>
        <end position="75"/>
    </location>
</feature>
<dbReference type="InterPro" id="IPR050397">
    <property type="entry name" value="Env_Response_Regulators"/>
</dbReference>